<dbReference type="InterPro" id="IPR029062">
    <property type="entry name" value="Class_I_gatase-like"/>
</dbReference>
<keyword evidence="2" id="KW-0238">DNA-binding</keyword>
<evidence type="ECO:0000256" key="2">
    <source>
        <dbReference type="ARBA" id="ARBA00023125"/>
    </source>
</evidence>
<dbReference type="InterPro" id="IPR018060">
    <property type="entry name" value="HTH_AraC"/>
</dbReference>
<dbReference type="InterPro" id="IPR009057">
    <property type="entry name" value="Homeodomain-like_sf"/>
</dbReference>
<evidence type="ECO:0000256" key="3">
    <source>
        <dbReference type="ARBA" id="ARBA00023163"/>
    </source>
</evidence>
<accession>A0A850LJB7</accession>
<evidence type="ECO:0000313" key="6">
    <source>
        <dbReference type="Proteomes" id="UP000565723"/>
    </source>
</evidence>
<dbReference type="SMART" id="SM00342">
    <property type="entry name" value="HTH_ARAC"/>
    <property type="match status" value="1"/>
</dbReference>
<dbReference type="Proteomes" id="UP000565723">
    <property type="component" value="Unassembled WGS sequence"/>
</dbReference>
<dbReference type="InterPro" id="IPR020449">
    <property type="entry name" value="Tscrpt_reg_AraC-type_HTH"/>
</dbReference>
<keyword evidence="3" id="KW-0804">Transcription</keyword>
<evidence type="ECO:0000259" key="4">
    <source>
        <dbReference type="PROSITE" id="PS01124"/>
    </source>
</evidence>
<dbReference type="PROSITE" id="PS01124">
    <property type="entry name" value="HTH_ARAC_FAMILY_2"/>
    <property type="match status" value="1"/>
</dbReference>
<comment type="caution">
    <text evidence="5">The sequence shown here is derived from an EMBL/GenBank/DDBJ whole genome shotgun (WGS) entry which is preliminary data.</text>
</comment>
<dbReference type="EMBL" id="JABXIY010000042">
    <property type="protein sequence ID" value="NVK98184.1"/>
    <property type="molecule type" value="Genomic_DNA"/>
</dbReference>
<dbReference type="OMA" id="IMPDRTI"/>
<dbReference type="Pfam" id="PF12833">
    <property type="entry name" value="HTH_18"/>
    <property type="match status" value="1"/>
</dbReference>
<dbReference type="PANTHER" id="PTHR43130:SF3">
    <property type="entry name" value="HTH-TYPE TRANSCRIPTIONAL REGULATOR RV1931C"/>
    <property type="match status" value="1"/>
</dbReference>
<reference evidence="5 6" key="1">
    <citation type="journal article" date="2020" name="Proc. Natl. Acad. Sci. U.S.A.">
        <title>Ecological drivers of bacterial community assembly in synthetic phycospheres.</title>
        <authorList>
            <person name="Fu H."/>
            <person name="Uchimiya M."/>
            <person name="Gore J."/>
            <person name="Moran M.A."/>
        </authorList>
    </citation>
    <scope>NUCLEOTIDE SEQUENCE [LARGE SCALE GENOMIC DNA]</scope>
    <source>
        <strain evidence="5">HF-Din03</strain>
    </source>
</reference>
<dbReference type="GO" id="GO:0003700">
    <property type="term" value="F:DNA-binding transcription factor activity"/>
    <property type="evidence" value="ECO:0007669"/>
    <property type="project" value="InterPro"/>
</dbReference>
<dbReference type="AlphaFoldDB" id="A0A850LJB7"/>
<dbReference type="PRINTS" id="PR00032">
    <property type="entry name" value="HTHARAC"/>
</dbReference>
<organism evidence="5 6">
    <name type="scientific">Ruegeria pomeroyi</name>
    <dbReference type="NCBI Taxonomy" id="89184"/>
    <lineage>
        <taxon>Bacteria</taxon>
        <taxon>Pseudomonadati</taxon>
        <taxon>Pseudomonadota</taxon>
        <taxon>Alphaproteobacteria</taxon>
        <taxon>Rhodobacterales</taxon>
        <taxon>Roseobacteraceae</taxon>
        <taxon>Ruegeria</taxon>
    </lineage>
</organism>
<evidence type="ECO:0000256" key="1">
    <source>
        <dbReference type="ARBA" id="ARBA00023015"/>
    </source>
</evidence>
<sequence length="361" mass="40263">MQLDLLPPQDRGQVHSVFVVVPRFNLTTLITMIETMRIGNYLSSERLFSWEVTSFDGLNLGASNGVRVHLDVEPDQTAPADQVFVLASWGGEHYQNKALASWLRKRARQGERICAVELGCYLVARAGLMDGKEATTHWSWINGFQEKFDQISVVEQLFTIDGRILTCAGGMAGVDLMLRLIEQSHGAGFSGEIADQMLHNPIRKGSSSQRRTMGRGTESILPLVRQAMTLIERNIEEPLTVPQIAAALDVSQRQLERQFKKHVGCTVVQFGLLRRLQNARVLLIATELSVREIATASGFNTLSHFSYSFSKFFGRRPSDYREAWPSNEAAPTWPGTLSDFLHAINSGDKRSKAPLAPREGH</sequence>
<dbReference type="SUPFAM" id="SSF46689">
    <property type="entry name" value="Homeodomain-like"/>
    <property type="match status" value="2"/>
</dbReference>
<dbReference type="GO" id="GO:0043565">
    <property type="term" value="F:sequence-specific DNA binding"/>
    <property type="evidence" value="ECO:0007669"/>
    <property type="project" value="InterPro"/>
</dbReference>
<dbReference type="InterPro" id="IPR052158">
    <property type="entry name" value="INH-QAR"/>
</dbReference>
<dbReference type="PANTHER" id="PTHR43130">
    <property type="entry name" value="ARAC-FAMILY TRANSCRIPTIONAL REGULATOR"/>
    <property type="match status" value="1"/>
</dbReference>
<protein>
    <submittedName>
        <fullName evidence="5">GlxA family transcriptional regulator</fullName>
    </submittedName>
</protein>
<dbReference type="Gene3D" id="3.40.50.880">
    <property type="match status" value="1"/>
</dbReference>
<feature type="domain" description="HTH araC/xylS-type" evidence="4">
    <location>
        <begin position="225"/>
        <end position="323"/>
    </location>
</feature>
<dbReference type="SUPFAM" id="SSF52317">
    <property type="entry name" value="Class I glutamine amidotransferase-like"/>
    <property type="match status" value="1"/>
</dbReference>
<dbReference type="Pfam" id="PF01965">
    <property type="entry name" value="DJ-1_PfpI"/>
    <property type="match status" value="1"/>
</dbReference>
<dbReference type="RefSeq" id="WP_011048406.1">
    <property type="nucleotide sequence ID" value="NZ_CP076685.1"/>
</dbReference>
<proteinExistence type="predicted"/>
<keyword evidence="1" id="KW-0805">Transcription regulation</keyword>
<evidence type="ECO:0000313" key="5">
    <source>
        <dbReference type="EMBL" id="NVK98184.1"/>
    </source>
</evidence>
<dbReference type="Gene3D" id="1.10.10.60">
    <property type="entry name" value="Homeodomain-like"/>
    <property type="match status" value="1"/>
</dbReference>
<dbReference type="CDD" id="cd03136">
    <property type="entry name" value="GATase1_AraC_ArgR_like"/>
    <property type="match status" value="1"/>
</dbReference>
<dbReference type="InterPro" id="IPR002818">
    <property type="entry name" value="DJ-1/PfpI"/>
</dbReference>
<gene>
    <name evidence="5" type="ORF">HW564_14765</name>
</gene>
<name>A0A850LJB7_9RHOB</name>